<feature type="region of interest" description="Disordered" evidence="1">
    <location>
        <begin position="1"/>
        <end position="21"/>
    </location>
</feature>
<protein>
    <submittedName>
        <fullName evidence="3">Uncharacterized protein</fullName>
    </submittedName>
</protein>
<proteinExistence type="predicted"/>
<reference evidence="3 4" key="1">
    <citation type="submission" date="2016-06" db="EMBL/GenBank/DDBJ databases">
        <authorList>
            <person name="Kjaerup R.B."/>
            <person name="Dalgaard T.S."/>
            <person name="Juul-Madsen H.R."/>
        </authorList>
    </citation>
    <scope>NUCLEOTIDE SEQUENCE [LARGE SCALE GENOMIC DNA]</scope>
    <source>
        <strain evidence="3 4">E2464</strain>
    </source>
</reference>
<dbReference type="InterPro" id="IPR046231">
    <property type="entry name" value="DUF6264"/>
</dbReference>
<comment type="caution">
    <text evidence="3">The sequence shown here is derived from an EMBL/GenBank/DDBJ whole genome shotgun (WGS) entry which is preliminary data.</text>
</comment>
<sequence>MPIDETAAPGVATTKTTASPRGSTADIVATCVLLVIHGGLYAASFVLLGLLVMTTDACGSRKCGDPAWIDRAMNLGTWGGAGLLVIDIVVAVYFLVRRRRAFFVPLIGCIAQVALALAAVAMELQAGPV</sequence>
<keyword evidence="2" id="KW-1133">Transmembrane helix</keyword>
<gene>
    <name evidence="3" type="ORF">A5685_03710</name>
</gene>
<feature type="transmembrane region" description="Helical" evidence="2">
    <location>
        <begin position="27"/>
        <end position="54"/>
    </location>
</feature>
<dbReference type="EMBL" id="LZJS01000102">
    <property type="protein sequence ID" value="OBH59550.1"/>
    <property type="molecule type" value="Genomic_DNA"/>
</dbReference>
<evidence type="ECO:0000256" key="1">
    <source>
        <dbReference type="SAM" id="MobiDB-lite"/>
    </source>
</evidence>
<accession>A0A1A2S699</accession>
<keyword evidence="2" id="KW-0472">Membrane</keyword>
<keyword evidence="2" id="KW-0812">Transmembrane</keyword>
<feature type="transmembrane region" description="Helical" evidence="2">
    <location>
        <begin position="102"/>
        <end position="122"/>
    </location>
</feature>
<organism evidence="3 4">
    <name type="scientific">Mycobacterium colombiense</name>
    <dbReference type="NCBI Taxonomy" id="339268"/>
    <lineage>
        <taxon>Bacteria</taxon>
        <taxon>Bacillati</taxon>
        <taxon>Actinomycetota</taxon>
        <taxon>Actinomycetes</taxon>
        <taxon>Mycobacteriales</taxon>
        <taxon>Mycobacteriaceae</taxon>
        <taxon>Mycobacterium</taxon>
        <taxon>Mycobacterium avium complex (MAC)</taxon>
    </lineage>
</organism>
<dbReference type="AlphaFoldDB" id="A0A1A2S699"/>
<feature type="transmembrane region" description="Helical" evidence="2">
    <location>
        <begin position="75"/>
        <end position="96"/>
    </location>
</feature>
<evidence type="ECO:0000256" key="2">
    <source>
        <dbReference type="SAM" id="Phobius"/>
    </source>
</evidence>
<name>A0A1A2S699_9MYCO</name>
<dbReference type="Proteomes" id="UP000093861">
    <property type="component" value="Unassembled WGS sequence"/>
</dbReference>
<dbReference type="RefSeq" id="WP_064952276.1">
    <property type="nucleotide sequence ID" value="NZ_LZJS01000102.1"/>
</dbReference>
<evidence type="ECO:0000313" key="3">
    <source>
        <dbReference type="EMBL" id="OBH59550.1"/>
    </source>
</evidence>
<dbReference type="Pfam" id="PF19779">
    <property type="entry name" value="DUF6264"/>
    <property type="match status" value="1"/>
</dbReference>
<evidence type="ECO:0000313" key="4">
    <source>
        <dbReference type="Proteomes" id="UP000093861"/>
    </source>
</evidence>